<dbReference type="PANTHER" id="PTHR38443">
    <property type="match status" value="1"/>
</dbReference>
<reference evidence="2 3" key="1">
    <citation type="submission" date="2019-06" db="EMBL/GenBank/DDBJ databases">
        <title>Genome Sequence of the Brown Rot Fungal Pathogen Monilinia laxa.</title>
        <authorList>
            <person name="De Miccolis Angelini R.M."/>
            <person name="Landi L."/>
            <person name="Abate D."/>
            <person name="Pollastro S."/>
            <person name="Romanazzi G."/>
            <person name="Faretra F."/>
        </authorList>
    </citation>
    <scope>NUCLEOTIDE SEQUENCE [LARGE SCALE GENOMIC DNA]</scope>
    <source>
        <strain evidence="2 3">Mlax316</strain>
    </source>
</reference>
<keyword evidence="1" id="KW-0175">Coiled coil</keyword>
<dbReference type="InterPro" id="IPR052785">
    <property type="entry name" value="Enterotoxin_cmpnt"/>
</dbReference>
<dbReference type="AlphaFoldDB" id="A0A5N6JXK5"/>
<dbReference type="Proteomes" id="UP000326757">
    <property type="component" value="Unassembled WGS sequence"/>
</dbReference>
<evidence type="ECO:0000313" key="3">
    <source>
        <dbReference type="Proteomes" id="UP000326757"/>
    </source>
</evidence>
<dbReference type="Gene3D" id="1.20.1170.10">
    <property type="match status" value="1"/>
</dbReference>
<comment type="caution">
    <text evidence="2">The sequence shown here is derived from an EMBL/GenBank/DDBJ whole genome shotgun (WGS) entry which is preliminary data.</text>
</comment>
<evidence type="ECO:0000313" key="2">
    <source>
        <dbReference type="EMBL" id="KAB8293892.1"/>
    </source>
</evidence>
<dbReference type="CDD" id="cd22656">
    <property type="entry name" value="ClyA_Cry6Aa-like"/>
    <property type="match status" value="1"/>
</dbReference>
<evidence type="ECO:0000256" key="1">
    <source>
        <dbReference type="SAM" id="Coils"/>
    </source>
</evidence>
<organism evidence="2 3">
    <name type="scientific">Monilinia laxa</name>
    <name type="common">Brown rot fungus</name>
    <name type="synonym">Sclerotinia laxa</name>
    <dbReference type="NCBI Taxonomy" id="61186"/>
    <lineage>
        <taxon>Eukaryota</taxon>
        <taxon>Fungi</taxon>
        <taxon>Dikarya</taxon>
        <taxon>Ascomycota</taxon>
        <taxon>Pezizomycotina</taxon>
        <taxon>Leotiomycetes</taxon>
        <taxon>Helotiales</taxon>
        <taxon>Sclerotiniaceae</taxon>
        <taxon>Monilinia</taxon>
    </lineage>
</organism>
<feature type="coiled-coil region" evidence="1">
    <location>
        <begin position="287"/>
        <end position="335"/>
    </location>
</feature>
<dbReference type="EMBL" id="VIGI01000011">
    <property type="protein sequence ID" value="KAB8293892.1"/>
    <property type="molecule type" value="Genomic_DNA"/>
</dbReference>
<sequence>MSFDPSRPIDDEKVWFPKGMFVDNRTNSRFASDPDDDERAFVFNSSDMKALNRFLGTGRLLQTNRNDYLRSLGILTTDSLSMELGKEVDSLVVTYAQVKTDCVYFRDHTWSNIIDMAAEIRIYATMAGGTTETSYTALMLQWIGAFHDENNKPNPDVAKLKELKEGIQHVVDEELKMIKQLQTGAQEALTGLEKFHGVCEVHDSKIRVNATSLDAQLKKEGNDIDGMQKKINDARKELKELQARIDEIKEIHLVHFHWKSLTRCFGTFQGTGWPIGTAIGTKRIIQANNERKLMREAMRKVQAVMNEYEAKQKTASRLQLNIMFVNDQVNNLTNEIGPAMRTLEHLQGSWKNMVTDLETIQRLINNDTDKIPPMILARPQLQKIVDEWNDLRHFASDYIQNSYISDSPETLSVQQYIYQLDTQFMITSSC</sequence>
<name>A0A5N6JXK5_MONLA</name>
<dbReference type="SUPFAM" id="SSF58100">
    <property type="entry name" value="Bacterial hemolysins"/>
    <property type="match status" value="1"/>
</dbReference>
<keyword evidence="3" id="KW-1185">Reference proteome</keyword>
<accession>A0A5N6JXK5</accession>
<proteinExistence type="predicted"/>
<gene>
    <name evidence="2" type="ORF">EYC80_009368</name>
</gene>
<dbReference type="OrthoDB" id="4494488at2759"/>
<feature type="coiled-coil region" evidence="1">
    <location>
        <begin position="217"/>
        <end position="251"/>
    </location>
</feature>
<protein>
    <submittedName>
        <fullName evidence="2">Uncharacterized protein</fullName>
    </submittedName>
</protein>
<dbReference type="PANTHER" id="PTHR38443:SF2">
    <property type="entry name" value="NON-HEMOLYTIC ENTEROTOXIN LYTIC COMPONENT L1"/>
    <property type="match status" value="1"/>
</dbReference>